<proteinExistence type="predicted"/>
<dbReference type="AlphaFoldDB" id="A0A1H0TDS6"/>
<evidence type="ECO:0000256" key="2">
    <source>
        <dbReference type="SAM" id="Phobius"/>
    </source>
</evidence>
<feature type="compositionally biased region" description="Gly residues" evidence="1">
    <location>
        <begin position="7"/>
        <end position="29"/>
    </location>
</feature>
<dbReference type="STRING" id="1052260.SAMN05660199_04116"/>
<dbReference type="EMBL" id="FNIR01000015">
    <property type="protein sequence ID" value="SDP52187.1"/>
    <property type="molecule type" value="Genomic_DNA"/>
</dbReference>
<protein>
    <recommendedName>
        <fullName evidence="5">DUF4352 domain-containing protein</fullName>
    </recommendedName>
</protein>
<feature type="region of interest" description="Disordered" evidence="1">
    <location>
        <begin position="1"/>
        <end position="110"/>
    </location>
</feature>
<feature type="transmembrane region" description="Helical" evidence="2">
    <location>
        <begin position="119"/>
        <end position="139"/>
    </location>
</feature>
<dbReference type="Proteomes" id="UP000199088">
    <property type="component" value="Unassembled WGS sequence"/>
</dbReference>
<keyword evidence="2" id="KW-1133">Transmembrane helix</keyword>
<evidence type="ECO:0000313" key="3">
    <source>
        <dbReference type="EMBL" id="SDP52187.1"/>
    </source>
</evidence>
<name>A0A1H0TDS6_9ACTN</name>
<gene>
    <name evidence="3" type="ORF">SAMN05660199_04116</name>
</gene>
<feature type="region of interest" description="Disordered" evidence="1">
    <location>
        <begin position="250"/>
        <end position="275"/>
    </location>
</feature>
<feature type="compositionally biased region" description="Low complexity" evidence="1">
    <location>
        <begin position="49"/>
        <end position="77"/>
    </location>
</feature>
<reference evidence="4" key="1">
    <citation type="submission" date="2016-10" db="EMBL/GenBank/DDBJ databases">
        <authorList>
            <person name="Varghese N."/>
            <person name="Submissions S."/>
        </authorList>
    </citation>
    <scope>NUCLEOTIDE SEQUENCE [LARGE SCALE GENOMIC DNA]</scope>
    <source>
        <strain evidence="4">DSM 45843</strain>
    </source>
</reference>
<feature type="compositionally biased region" description="Low complexity" evidence="1">
    <location>
        <begin position="83"/>
        <end position="100"/>
    </location>
</feature>
<keyword evidence="2" id="KW-0812">Transmembrane</keyword>
<keyword evidence="4" id="KW-1185">Reference proteome</keyword>
<evidence type="ECO:0000256" key="1">
    <source>
        <dbReference type="SAM" id="MobiDB-lite"/>
    </source>
</evidence>
<dbReference type="RefSeq" id="WP_165617676.1">
    <property type="nucleotide sequence ID" value="NZ_FNIR01000015.1"/>
</dbReference>
<feature type="compositionally biased region" description="Low complexity" evidence="1">
    <location>
        <begin position="30"/>
        <end position="41"/>
    </location>
</feature>
<evidence type="ECO:0000313" key="4">
    <source>
        <dbReference type="Proteomes" id="UP000199088"/>
    </source>
</evidence>
<keyword evidence="2" id="KW-0472">Membrane</keyword>
<accession>A0A1H0TDS6</accession>
<evidence type="ECO:0008006" key="5">
    <source>
        <dbReference type="Google" id="ProtNLM"/>
    </source>
</evidence>
<organism evidence="3 4">
    <name type="scientific">Klenkia soli</name>
    <dbReference type="NCBI Taxonomy" id="1052260"/>
    <lineage>
        <taxon>Bacteria</taxon>
        <taxon>Bacillati</taxon>
        <taxon>Actinomycetota</taxon>
        <taxon>Actinomycetes</taxon>
        <taxon>Geodermatophilales</taxon>
        <taxon>Geodermatophilaceae</taxon>
        <taxon>Klenkia</taxon>
    </lineage>
</organism>
<sequence length="561" mass="57263">MTERGDGGAPAGGPGGWQSWGGAPGGGWPGQAQPGQAQPAQPQQPPGQPGWQQPGPQQQNPQQPWPQQQGPQQQNPQRPWPAAPGQQPQQPAPAGAWNPASGPAPWAVQPSRRSRRTPLLVGAAVLVLLLVAGGLFFLLRGDDLTYAGRTVADPQGVLDDAGSKLAAYADGRGGATSDDTGCWFEYRSKDTSDVEDAVVCGPVLFVDGDPSAAYVDLPLTPSTGSGDVTFEVGSEPEDPEPHALDDVDLLVRPDGRTPPADAGDLQVPEPPQAAADYSAEGPFDDVDLTTPDGLATLSGAAARVTVTGVGQADRVGSGDDAVRPADGEVFRVFRYSIGSGEGYANSAPTLSYVVDGGDPVAVDPTLVVPGATVEGLLSAPADADVQLVVLDDGVTQTLSLVDGSPGADNLQVTTRENRDSAAPGSQSLPGSISRDGASADATYTLDVSAVRIGWYTGTDITATPPAPDRAFLVIQDNLVADNASFIAGKPPSALYTLTLPDGTVVPGQNLSPDPAFVATAFDVPADFTTGTITFGGTASLADGSVLTFGETRTFPVSIPAG</sequence>
<feature type="region of interest" description="Disordered" evidence="1">
    <location>
        <begin position="415"/>
        <end position="436"/>
    </location>
</feature>